<organism evidence="1 2">
    <name type="scientific">Paractinoplanes rhizophilus</name>
    <dbReference type="NCBI Taxonomy" id="1416877"/>
    <lineage>
        <taxon>Bacteria</taxon>
        <taxon>Bacillati</taxon>
        <taxon>Actinomycetota</taxon>
        <taxon>Actinomycetes</taxon>
        <taxon>Micromonosporales</taxon>
        <taxon>Micromonosporaceae</taxon>
        <taxon>Paractinoplanes</taxon>
    </lineage>
</organism>
<evidence type="ECO:0000313" key="1">
    <source>
        <dbReference type="EMBL" id="MFC7276265.1"/>
    </source>
</evidence>
<proteinExistence type="predicted"/>
<dbReference type="Proteomes" id="UP001596548">
    <property type="component" value="Unassembled WGS sequence"/>
</dbReference>
<accession>A0ABW2HT44</accession>
<name>A0ABW2HT44_9ACTN</name>
<dbReference type="EMBL" id="JBHTBJ010000013">
    <property type="protein sequence ID" value="MFC7276265.1"/>
    <property type="molecule type" value="Genomic_DNA"/>
</dbReference>
<reference evidence="2" key="1">
    <citation type="journal article" date="2019" name="Int. J. Syst. Evol. Microbiol.">
        <title>The Global Catalogue of Microorganisms (GCM) 10K type strain sequencing project: providing services to taxonomists for standard genome sequencing and annotation.</title>
        <authorList>
            <consortium name="The Broad Institute Genomics Platform"/>
            <consortium name="The Broad Institute Genome Sequencing Center for Infectious Disease"/>
            <person name="Wu L."/>
            <person name="Ma J."/>
        </authorList>
    </citation>
    <scope>NUCLEOTIDE SEQUENCE [LARGE SCALE GENOMIC DNA]</scope>
    <source>
        <strain evidence="2">XZYJT-10</strain>
    </source>
</reference>
<gene>
    <name evidence="1" type="ORF">ACFQS1_19910</name>
</gene>
<dbReference type="RefSeq" id="WP_378970354.1">
    <property type="nucleotide sequence ID" value="NZ_JBHTBJ010000013.1"/>
</dbReference>
<protein>
    <submittedName>
        <fullName evidence="1">Uncharacterized protein</fullName>
    </submittedName>
</protein>
<sequence length="57" mass="6040">MTAVDWSAYQKCTEVCGAELGQPCRELTGYTANSGSGAVVVVDAARPHTGRKRRAGR</sequence>
<keyword evidence="2" id="KW-1185">Reference proteome</keyword>
<evidence type="ECO:0000313" key="2">
    <source>
        <dbReference type="Proteomes" id="UP001596548"/>
    </source>
</evidence>
<comment type="caution">
    <text evidence="1">The sequence shown here is derived from an EMBL/GenBank/DDBJ whole genome shotgun (WGS) entry which is preliminary data.</text>
</comment>